<dbReference type="Gene3D" id="3.60.20.40">
    <property type="match status" value="1"/>
</dbReference>
<dbReference type="GO" id="GO:0036374">
    <property type="term" value="F:glutathione hydrolase activity"/>
    <property type="evidence" value="ECO:0007669"/>
    <property type="project" value="UniProtKB-UniRule"/>
</dbReference>
<organism evidence="13 14">
    <name type="scientific">Gynuella sunshinyii YC6258</name>
    <dbReference type="NCBI Taxonomy" id="1445510"/>
    <lineage>
        <taxon>Bacteria</taxon>
        <taxon>Pseudomonadati</taxon>
        <taxon>Pseudomonadota</taxon>
        <taxon>Gammaproteobacteria</taxon>
        <taxon>Oceanospirillales</taxon>
        <taxon>Saccharospirillaceae</taxon>
        <taxon>Gynuella</taxon>
    </lineage>
</organism>
<evidence type="ECO:0000256" key="8">
    <source>
        <dbReference type="ARBA" id="ARBA00047417"/>
    </source>
</evidence>
<feature type="binding site" evidence="10">
    <location>
        <position position="486"/>
    </location>
    <ligand>
        <name>L-glutamate</name>
        <dbReference type="ChEBI" id="CHEBI:29985"/>
    </ligand>
</feature>
<dbReference type="KEGG" id="gsn:YC6258_02309"/>
<dbReference type="PANTHER" id="PTHR43199">
    <property type="entry name" value="GLUTATHIONE HYDROLASE"/>
    <property type="match status" value="1"/>
</dbReference>
<comment type="PTM">
    <text evidence="11">Cleaved by autocatalysis into a large and a small subunit.</text>
</comment>
<protein>
    <recommendedName>
        <fullName evidence="11">Glutathione hydrolase proenzyme</fullName>
        <ecNumber evidence="11">2.3.2.2</ecNumber>
        <ecNumber evidence="11">3.4.19.13</ecNumber>
    </recommendedName>
    <component>
        <recommendedName>
            <fullName evidence="11">Glutathione hydrolase large chain</fullName>
        </recommendedName>
    </component>
    <component>
        <recommendedName>
            <fullName evidence="11">Glutathione hydrolase small chain</fullName>
        </recommendedName>
    </component>
</protein>
<evidence type="ECO:0000313" key="14">
    <source>
        <dbReference type="Proteomes" id="UP000032266"/>
    </source>
</evidence>
<dbReference type="SUPFAM" id="SSF56235">
    <property type="entry name" value="N-terminal nucleophile aminohydrolases (Ntn hydrolases)"/>
    <property type="match status" value="1"/>
</dbReference>
<dbReference type="PANTHER" id="PTHR43199:SF1">
    <property type="entry name" value="GLUTATHIONE HYDROLASE PROENZYME"/>
    <property type="match status" value="1"/>
</dbReference>
<evidence type="ECO:0000256" key="4">
    <source>
        <dbReference type="ARBA" id="ARBA00022679"/>
    </source>
</evidence>
<keyword evidence="6 11" id="KW-0865">Zymogen</keyword>
<dbReference type="HOGENOM" id="CLU_014813_0_1_6"/>
<keyword evidence="14" id="KW-1185">Reference proteome</keyword>
<dbReference type="STRING" id="1445510.YC6258_02309"/>
<keyword evidence="11" id="KW-0317">Glutathione biosynthesis</keyword>
<comment type="catalytic activity">
    <reaction evidence="1 11">
        <text>an S-substituted glutathione + H2O = an S-substituted L-cysteinylglycine + L-glutamate</text>
        <dbReference type="Rhea" id="RHEA:59468"/>
        <dbReference type="ChEBI" id="CHEBI:15377"/>
        <dbReference type="ChEBI" id="CHEBI:29985"/>
        <dbReference type="ChEBI" id="CHEBI:90779"/>
        <dbReference type="ChEBI" id="CHEBI:143103"/>
        <dbReference type="EC" id="3.4.19.13"/>
    </reaction>
</comment>
<comment type="similarity">
    <text evidence="3 11">Belongs to the gamma-glutamyltransferase family.</text>
</comment>
<dbReference type="EC" id="3.4.19.13" evidence="11"/>
<evidence type="ECO:0000256" key="6">
    <source>
        <dbReference type="ARBA" id="ARBA00023145"/>
    </source>
</evidence>
<feature type="active site" description="Nucleophile" evidence="9">
    <location>
        <position position="399"/>
    </location>
</feature>
<comment type="catalytic activity">
    <reaction evidence="8 11">
        <text>an N-terminal (5-L-glutamyl)-[peptide] + an alpha-amino acid = 5-L-glutamyl amino acid + an N-terminal L-alpha-aminoacyl-[peptide]</text>
        <dbReference type="Rhea" id="RHEA:23904"/>
        <dbReference type="Rhea" id="RHEA-COMP:9780"/>
        <dbReference type="Rhea" id="RHEA-COMP:9795"/>
        <dbReference type="ChEBI" id="CHEBI:77644"/>
        <dbReference type="ChEBI" id="CHEBI:78597"/>
        <dbReference type="ChEBI" id="CHEBI:78599"/>
        <dbReference type="ChEBI" id="CHEBI:78608"/>
        <dbReference type="EC" id="2.3.2.2"/>
    </reaction>
</comment>
<feature type="binding site" evidence="10">
    <location>
        <position position="439"/>
    </location>
    <ligand>
        <name>L-glutamate</name>
        <dbReference type="ChEBI" id="CHEBI:29985"/>
    </ligand>
</feature>
<dbReference type="GO" id="GO:0103068">
    <property type="term" value="F:leukotriene C4 gamma-glutamyl transferase activity"/>
    <property type="evidence" value="ECO:0007669"/>
    <property type="project" value="UniProtKB-EC"/>
</dbReference>
<dbReference type="Proteomes" id="UP000032266">
    <property type="component" value="Chromosome"/>
</dbReference>
<evidence type="ECO:0000256" key="9">
    <source>
        <dbReference type="PIRSR" id="PIRSR600101-1"/>
    </source>
</evidence>
<evidence type="ECO:0000313" key="13">
    <source>
        <dbReference type="EMBL" id="AJQ94347.1"/>
    </source>
</evidence>
<dbReference type="InterPro" id="IPR029055">
    <property type="entry name" value="Ntn_hydrolases_N"/>
</dbReference>
<dbReference type="NCBIfam" id="TIGR00066">
    <property type="entry name" value="g_glut_trans"/>
    <property type="match status" value="1"/>
</dbReference>
<evidence type="ECO:0000256" key="3">
    <source>
        <dbReference type="ARBA" id="ARBA00009381"/>
    </source>
</evidence>
<gene>
    <name evidence="13" type="ORF">YC6258_02309</name>
</gene>
<evidence type="ECO:0000256" key="1">
    <source>
        <dbReference type="ARBA" id="ARBA00001049"/>
    </source>
</evidence>
<dbReference type="AlphaFoldDB" id="A0A0C5VI60"/>
<dbReference type="InterPro" id="IPR000101">
    <property type="entry name" value="GGT_peptidase"/>
</dbReference>
<dbReference type="UniPathway" id="UPA00204"/>
<feature type="chain" id="PRO_5002183655" description="Glutathione hydrolase proenzyme" evidence="12">
    <location>
        <begin position="22"/>
        <end position="579"/>
    </location>
</feature>
<feature type="binding site" evidence="10">
    <location>
        <position position="111"/>
    </location>
    <ligand>
        <name>L-glutamate</name>
        <dbReference type="ChEBI" id="CHEBI:29985"/>
    </ligand>
</feature>
<dbReference type="InterPro" id="IPR043138">
    <property type="entry name" value="GGT_lsub"/>
</dbReference>
<dbReference type="Pfam" id="PF01019">
    <property type="entry name" value="G_glu_transpept"/>
    <property type="match status" value="1"/>
</dbReference>
<keyword evidence="12" id="KW-0732">Signal</keyword>
<keyword evidence="4 11" id="KW-0808">Transferase</keyword>
<reference evidence="13 14" key="1">
    <citation type="submission" date="2014-01" db="EMBL/GenBank/DDBJ databases">
        <title>Full genme sequencing of cellulolytic bacterium Gynuella sunshinyii YC6258T gen. nov., sp. nov.</title>
        <authorList>
            <person name="Khan H."/>
            <person name="Chung E.J."/>
            <person name="Chung Y.R."/>
        </authorList>
    </citation>
    <scope>NUCLEOTIDE SEQUENCE [LARGE SCALE GENOMIC DNA]</scope>
    <source>
        <strain evidence="13 14">YC6258</strain>
    </source>
</reference>
<dbReference type="OrthoDB" id="5297205at2"/>
<comment type="subunit">
    <text evidence="11">This enzyme consists of two polypeptide chains, which are synthesized in precursor form from a single polypeptide.</text>
</comment>
<dbReference type="PATRIC" id="fig|1445510.3.peg.2265"/>
<dbReference type="InterPro" id="IPR051792">
    <property type="entry name" value="GGT_bact"/>
</dbReference>
<dbReference type="RefSeq" id="WP_052830208.1">
    <property type="nucleotide sequence ID" value="NZ_CP007142.1"/>
</dbReference>
<comment type="pathway">
    <text evidence="11">Sulfur metabolism; glutathione metabolism.</text>
</comment>
<proteinExistence type="inferred from homology"/>
<feature type="signal peptide" evidence="12">
    <location>
        <begin position="1"/>
        <end position="21"/>
    </location>
</feature>
<sequence>MIRFKTLTLFGCLLGSSTIFAASNDVDPEHTVTTTEYKTVVTRKYMAVTANPHATEAATAMLAKGGSAVDATIAAQLVLGLVEPQSSGIGGGAFMVYYDAGKKIVTSFDGRETAPASASADMFLQADGTPQKFFEALVGGRSVGVPGVVAMMELAHQKYGRLPWKSLFDPAIKLAQEGFEVSPRLANLLAEEHYPGLKPFSDTRAYFYPDNQPLQAGQLLKNPAYAETLSILANEGAKAFYHGRLAQQLVAVVRNSPVNPSGMTEQDLAGYRAIERQPACGPYQAYIICGMGPPSSGGLTVLQIMMMAQSYDMSGMATNDLPTLHRFTQLSRLAYADRDLYIADPDFVQVPQQALLNTTYLRDRAKLASGDQDHGKMDPGQLPQQHAWAEGDVGEFPSTSHLSIVDQRGNAVSMTTSIEMGFGSGLMVNGFLLNNQLTDFSFIPSRDGKPVINRIEPGKRPRSSMSPTIVLDQQQRLKLLIGSPGGSRIIDYVTQPMLAVLAGNAPIGIAANLPHITNRNDYTALEQNTPLADQESWFSEHGHTVKVIDLNSGLHAIEVTTEGYLGGVDTRREGLAAGQ</sequence>
<dbReference type="GO" id="GO:0006750">
    <property type="term" value="P:glutathione biosynthetic process"/>
    <property type="evidence" value="ECO:0007669"/>
    <property type="project" value="UniProtKB-KW"/>
</dbReference>
<feature type="binding site" evidence="10">
    <location>
        <begin position="463"/>
        <end position="464"/>
    </location>
    <ligand>
        <name>L-glutamate</name>
        <dbReference type="ChEBI" id="CHEBI:29985"/>
    </ligand>
</feature>
<dbReference type="EC" id="2.3.2.2" evidence="11"/>
<dbReference type="Gene3D" id="1.10.246.130">
    <property type="match status" value="1"/>
</dbReference>
<dbReference type="GO" id="GO:0006751">
    <property type="term" value="P:glutathione catabolic process"/>
    <property type="evidence" value="ECO:0007669"/>
    <property type="project" value="UniProtKB-UniRule"/>
</dbReference>
<dbReference type="InterPro" id="IPR043137">
    <property type="entry name" value="GGT_ssub_C"/>
</dbReference>
<comment type="catalytic activity">
    <reaction evidence="2 11">
        <text>glutathione + H2O = L-cysteinylglycine + L-glutamate</text>
        <dbReference type="Rhea" id="RHEA:28807"/>
        <dbReference type="ChEBI" id="CHEBI:15377"/>
        <dbReference type="ChEBI" id="CHEBI:29985"/>
        <dbReference type="ChEBI" id="CHEBI:57925"/>
        <dbReference type="ChEBI" id="CHEBI:61694"/>
        <dbReference type="EC" id="3.4.19.13"/>
    </reaction>
</comment>
<evidence type="ECO:0000256" key="7">
    <source>
        <dbReference type="ARBA" id="ARBA00023315"/>
    </source>
</evidence>
<evidence type="ECO:0000256" key="10">
    <source>
        <dbReference type="PIRSR" id="PIRSR600101-2"/>
    </source>
</evidence>
<evidence type="ECO:0000256" key="12">
    <source>
        <dbReference type="SAM" id="SignalP"/>
    </source>
</evidence>
<evidence type="ECO:0000256" key="5">
    <source>
        <dbReference type="ARBA" id="ARBA00022801"/>
    </source>
</evidence>
<evidence type="ECO:0000256" key="11">
    <source>
        <dbReference type="RuleBase" id="RU368036"/>
    </source>
</evidence>
<keyword evidence="7 11" id="KW-0012">Acyltransferase</keyword>
<accession>A0A0C5VI60</accession>
<keyword evidence="5 11" id="KW-0378">Hydrolase</keyword>
<name>A0A0C5VI60_9GAMM</name>
<dbReference type="EMBL" id="CP007142">
    <property type="protein sequence ID" value="AJQ94347.1"/>
    <property type="molecule type" value="Genomic_DNA"/>
</dbReference>
<dbReference type="PRINTS" id="PR01210">
    <property type="entry name" value="GGTRANSPTASE"/>
</dbReference>
<evidence type="ECO:0000256" key="2">
    <source>
        <dbReference type="ARBA" id="ARBA00001089"/>
    </source>
</evidence>